<dbReference type="PANTHER" id="PTHR33203">
    <property type="entry name" value="OLEOSIN"/>
    <property type="match status" value="1"/>
</dbReference>
<keyword evidence="12" id="KW-1185">Reference proteome</keyword>
<reference evidence="11" key="1">
    <citation type="submission" date="2019-03" db="EMBL/GenBank/DDBJ databases">
        <title>WGS assembly of Setaria viridis.</title>
        <authorList>
            <person name="Huang P."/>
            <person name="Jenkins J."/>
            <person name="Grimwood J."/>
            <person name="Barry K."/>
            <person name="Healey A."/>
            <person name="Mamidi S."/>
            <person name="Sreedasyam A."/>
            <person name="Shu S."/>
            <person name="Feldman M."/>
            <person name="Wu J."/>
            <person name="Yu Y."/>
            <person name="Chen C."/>
            <person name="Johnson J."/>
            <person name="Rokhsar D."/>
            <person name="Baxter I."/>
            <person name="Schmutz J."/>
            <person name="Brutnell T."/>
            <person name="Kellogg E."/>
        </authorList>
    </citation>
    <scope>NUCLEOTIDE SEQUENCE [LARGE SCALE GENOMIC DNA]</scope>
</reference>
<evidence type="ECO:0000256" key="10">
    <source>
        <dbReference type="SAM" id="Phobius"/>
    </source>
</evidence>
<dbReference type="OMA" id="LACHIHI"/>
<dbReference type="Proteomes" id="UP000298652">
    <property type="component" value="Chromosome 5"/>
</dbReference>
<dbReference type="InterPro" id="IPR000136">
    <property type="entry name" value="Oleosin"/>
</dbReference>
<keyword evidence="5 10" id="KW-0812">Transmembrane</keyword>
<evidence type="ECO:0000313" key="11">
    <source>
        <dbReference type="EMBL" id="TKW15627.1"/>
    </source>
</evidence>
<dbReference type="GO" id="GO:0012511">
    <property type="term" value="C:monolayer-surrounded lipid storage body"/>
    <property type="evidence" value="ECO:0007669"/>
    <property type="project" value="InterPro"/>
</dbReference>
<evidence type="ECO:0000256" key="6">
    <source>
        <dbReference type="ARBA" id="ARBA00022989"/>
    </source>
</evidence>
<organism evidence="11 12">
    <name type="scientific">Setaria viridis</name>
    <name type="common">Green bristlegrass</name>
    <name type="synonym">Setaria italica subsp. viridis</name>
    <dbReference type="NCBI Taxonomy" id="4556"/>
    <lineage>
        <taxon>Eukaryota</taxon>
        <taxon>Viridiplantae</taxon>
        <taxon>Streptophyta</taxon>
        <taxon>Embryophyta</taxon>
        <taxon>Tracheophyta</taxon>
        <taxon>Spermatophyta</taxon>
        <taxon>Magnoliopsida</taxon>
        <taxon>Liliopsida</taxon>
        <taxon>Poales</taxon>
        <taxon>Poaceae</taxon>
        <taxon>PACMAD clade</taxon>
        <taxon>Panicoideae</taxon>
        <taxon>Panicodae</taxon>
        <taxon>Paniceae</taxon>
        <taxon>Cenchrinae</taxon>
        <taxon>Setaria</taxon>
    </lineage>
</organism>
<evidence type="ECO:0000256" key="4">
    <source>
        <dbReference type="ARBA" id="ARBA00022677"/>
    </source>
</evidence>
<evidence type="ECO:0008006" key="13">
    <source>
        <dbReference type="Google" id="ProtNLM"/>
    </source>
</evidence>
<evidence type="ECO:0000256" key="3">
    <source>
        <dbReference type="ARBA" id="ARBA00010858"/>
    </source>
</evidence>
<feature type="region of interest" description="Disordered" evidence="9">
    <location>
        <begin position="1"/>
        <end position="36"/>
    </location>
</feature>
<dbReference type="Pfam" id="PF01277">
    <property type="entry name" value="Oleosin"/>
    <property type="match status" value="1"/>
</dbReference>
<protein>
    <recommendedName>
        <fullName evidence="13">Oleosin</fullName>
    </recommendedName>
</protein>
<keyword evidence="7" id="KW-0007">Acetylation</keyword>
<dbReference type="AlphaFoldDB" id="A0A4U6UWJ7"/>
<evidence type="ECO:0000256" key="9">
    <source>
        <dbReference type="SAM" id="MobiDB-lite"/>
    </source>
</evidence>
<evidence type="ECO:0000256" key="7">
    <source>
        <dbReference type="ARBA" id="ARBA00022990"/>
    </source>
</evidence>
<dbReference type="EMBL" id="CM016556">
    <property type="protein sequence ID" value="TKW15627.1"/>
    <property type="molecule type" value="Genomic_DNA"/>
</dbReference>
<dbReference type="GO" id="GO:0009791">
    <property type="term" value="P:post-embryonic development"/>
    <property type="evidence" value="ECO:0007669"/>
    <property type="project" value="UniProtKB-ARBA"/>
</dbReference>
<dbReference type="Gramene" id="TKW15627">
    <property type="protein sequence ID" value="TKW15627"/>
    <property type="gene ID" value="SEVIR_5G249900v2"/>
</dbReference>
<evidence type="ECO:0000256" key="8">
    <source>
        <dbReference type="ARBA" id="ARBA00023136"/>
    </source>
</evidence>
<gene>
    <name evidence="11" type="ORF">SEVIR_5G249900v2</name>
</gene>
<dbReference type="GO" id="GO:0016020">
    <property type="term" value="C:membrane"/>
    <property type="evidence" value="ECO:0007669"/>
    <property type="project" value="UniProtKB-SubCell"/>
</dbReference>
<comment type="subcellular location">
    <subcellularLocation>
        <location evidence="2">Lipid droplet</location>
    </subcellularLocation>
    <subcellularLocation>
        <location evidence="1">Membrane</location>
        <topology evidence="1">Multi-pass membrane protein</topology>
    </subcellularLocation>
</comment>
<keyword evidence="6 10" id="KW-1133">Transmembrane helix</keyword>
<dbReference type="PANTHER" id="PTHR33203:SF2">
    <property type="entry name" value="OS01G0643900 PROTEIN"/>
    <property type="match status" value="1"/>
</dbReference>
<keyword evidence="8 10" id="KW-0472">Membrane</keyword>
<evidence type="ECO:0000256" key="1">
    <source>
        <dbReference type="ARBA" id="ARBA00004141"/>
    </source>
</evidence>
<accession>A0A4U6UWJ7</accession>
<evidence type="ECO:0000256" key="5">
    <source>
        <dbReference type="ARBA" id="ARBA00022692"/>
    </source>
</evidence>
<sequence>MSPGMPPSTAGAATHGPRASPPRPAARRGHAPQWTEHQERSLIGRAAEALRAHGSTPQLLGFLALAVTLTALVVLAGVTLAGALAALVLFSPLVLLTAPLWAPVAVAVFLAAAASLLACCAGVAAVAAGTWAHRYLTGRHPVGAHRVETSSGGAAVAEVASRVRGYYDAYAREHGGYPPRPHARVKDAAPGA</sequence>
<name>A0A4U6UWJ7_SETVI</name>
<dbReference type="GO" id="GO:0048608">
    <property type="term" value="P:reproductive structure development"/>
    <property type="evidence" value="ECO:0007669"/>
    <property type="project" value="UniProtKB-ARBA"/>
</dbReference>
<keyword evidence="4" id="KW-0551">Lipid droplet</keyword>
<feature type="transmembrane region" description="Helical" evidence="10">
    <location>
        <begin position="100"/>
        <end position="129"/>
    </location>
</feature>
<comment type="similarity">
    <text evidence="3">Belongs to the oleosin family.</text>
</comment>
<feature type="transmembrane region" description="Helical" evidence="10">
    <location>
        <begin position="59"/>
        <end position="88"/>
    </location>
</feature>
<evidence type="ECO:0000256" key="2">
    <source>
        <dbReference type="ARBA" id="ARBA00004502"/>
    </source>
</evidence>
<dbReference type="GO" id="GO:0019915">
    <property type="term" value="P:lipid storage"/>
    <property type="evidence" value="ECO:0007669"/>
    <property type="project" value="TreeGrafter"/>
</dbReference>
<evidence type="ECO:0000313" key="12">
    <source>
        <dbReference type="Proteomes" id="UP000298652"/>
    </source>
</evidence>
<proteinExistence type="inferred from homology"/>